<reference evidence="3" key="1">
    <citation type="submission" date="2014-03" db="EMBL/GenBank/DDBJ databases">
        <authorList>
            <person name="Aksoy S."/>
            <person name="Warren W."/>
            <person name="Wilson R.K."/>
        </authorList>
    </citation>
    <scope>NUCLEOTIDE SEQUENCE [LARGE SCALE GENOMIC DNA]</scope>
    <source>
        <strain evidence="3">IAEA</strain>
    </source>
</reference>
<evidence type="ECO:0000259" key="1">
    <source>
        <dbReference type="SMART" id="SM01013"/>
    </source>
</evidence>
<proteinExistence type="predicted"/>
<name>A0A1A9ZXG6_GLOPL</name>
<evidence type="ECO:0000313" key="3">
    <source>
        <dbReference type="Proteomes" id="UP000092445"/>
    </source>
</evidence>
<dbReference type="GO" id="GO:0070979">
    <property type="term" value="P:protein K11-linked ubiquitination"/>
    <property type="evidence" value="ECO:0007669"/>
    <property type="project" value="TreeGrafter"/>
</dbReference>
<dbReference type="Gene3D" id="1.10.10.10">
    <property type="entry name" value="Winged helix-like DNA-binding domain superfamily/Winged helix DNA-binding domain"/>
    <property type="match status" value="1"/>
</dbReference>
<dbReference type="VEuPathDB" id="VectorBase:GPAI028169"/>
<dbReference type="SMART" id="SM01013">
    <property type="entry name" value="APC2"/>
    <property type="match status" value="1"/>
</dbReference>
<dbReference type="AlphaFoldDB" id="A0A1A9ZXG6"/>
<protein>
    <submittedName>
        <fullName evidence="2">APC2 domain-containing protein</fullName>
    </submittedName>
</protein>
<keyword evidence="3" id="KW-1185">Reference proteome</keyword>
<feature type="domain" description="Anaphase-promoting complex subunit 2 C-terminal" evidence="1">
    <location>
        <begin position="31"/>
        <end position="91"/>
    </location>
</feature>
<reference evidence="2" key="2">
    <citation type="submission" date="2020-05" db="UniProtKB">
        <authorList>
            <consortium name="EnsemblMetazoa"/>
        </authorList>
    </citation>
    <scope>IDENTIFICATION</scope>
    <source>
        <strain evidence="2">IAEA</strain>
    </source>
</reference>
<dbReference type="Pfam" id="PF08672">
    <property type="entry name" value="ANAPC2"/>
    <property type="match status" value="1"/>
</dbReference>
<dbReference type="Proteomes" id="UP000092445">
    <property type="component" value="Unassembled WGS sequence"/>
</dbReference>
<dbReference type="EnsemblMetazoa" id="GPAI028169-RA">
    <property type="protein sequence ID" value="GPAI028169-PA"/>
    <property type="gene ID" value="GPAI028169"/>
</dbReference>
<organism evidence="2 3">
    <name type="scientific">Glossina pallidipes</name>
    <name type="common">Tsetse fly</name>
    <dbReference type="NCBI Taxonomy" id="7398"/>
    <lineage>
        <taxon>Eukaryota</taxon>
        <taxon>Metazoa</taxon>
        <taxon>Ecdysozoa</taxon>
        <taxon>Arthropoda</taxon>
        <taxon>Hexapoda</taxon>
        <taxon>Insecta</taxon>
        <taxon>Pterygota</taxon>
        <taxon>Neoptera</taxon>
        <taxon>Endopterygota</taxon>
        <taxon>Diptera</taxon>
        <taxon>Brachycera</taxon>
        <taxon>Muscomorpha</taxon>
        <taxon>Hippoboscoidea</taxon>
        <taxon>Glossinidae</taxon>
        <taxon>Glossina</taxon>
    </lineage>
</organism>
<accession>A0A1A9ZXG6</accession>
<dbReference type="PANTHER" id="PTHR45957">
    <property type="entry name" value="ANAPHASE-PROMOTING COMPLEX SUBUNIT 2"/>
    <property type="match status" value="1"/>
</dbReference>
<dbReference type="STRING" id="7398.A0A1A9ZXG6"/>
<dbReference type="GO" id="GO:0007091">
    <property type="term" value="P:metaphase/anaphase transition of mitotic cell cycle"/>
    <property type="evidence" value="ECO:0007669"/>
    <property type="project" value="TreeGrafter"/>
</dbReference>
<dbReference type="GO" id="GO:0005680">
    <property type="term" value="C:anaphase-promoting complex"/>
    <property type="evidence" value="ECO:0007669"/>
    <property type="project" value="TreeGrafter"/>
</dbReference>
<dbReference type="InterPro" id="IPR036388">
    <property type="entry name" value="WH-like_DNA-bd_sf"/>
</dbReference>
<sequence>MSTNSSSLYSSQSKFHSPGLIKHGQSILWSYIVGMPTNLDSLPIQRIHQMLKLFATNGSGVEFTQDDLKVFLQSKVRDHKLIYSGGVCLNLIQKSFCKDLLASTLKDECALPLHYSCSWFRQQAGDKNG</sequence>
<dbReference type="PANTHER" id="PTHR45957:SF1">
    <property type="entry name" value="ANAPHASE-PROMOTING COMPLEX SUBUNIT 2"/>
    <property type="match status" value="1"/>
</dbReference>
<dbReference type="InterPro" id="IPR044554">
    <property type="entry name" value="ANAPC2"/>
</dbReference>
<dbReference type="InterPro" id="IPR014786">
    <property type="entry name" value="ANAPC2_C"/>
</dbReference>
<evidence type="ECO:0000313" key="2">
    <source>
        <dbReference type="EnsemblMetazoa" id="GPAI028169-PA"/>
    </source>
</evidence>
<dbReference type="SUPFAM" id="SSF46785">
    <property type="entry name" value="Winged helix' DNA-binding domain"/>
    <property type="match status" value="1"/>
</dbReference>
<dbReference type="InterPro" id="IPR036390">
    <property type="entry name" value="WH_DNA-bd_sf"/>
</dbReference>